<feature type="compositionally biased region" description="Polar residues" evidence="1">
    <location>
        <begin position="30"/>
        <end position="41"/>
    </location>
</feature>
<dbReference type="AlphaFoldDB" id="A0A4Y3PKL7"/>
<evidence type="ECO:0008006" key="5">
    <source>
        <dbReference type="Google" id="ProtNLM"/>
    </source>
</evidence>
<feature type="chain" id="PRO_5038852503" description="DUF4309 domain-containing protein" evidence="2">
    <location>
        <begin position="23"/>
        <end position="218"/>
    </location>
</feature>
<sequence>MKRFIYVAIAASMLVIGCSPGASEPVASKDTPSAGKQEQQPNPAPQDEGTKTEQGSEEAKEGNETTTDDAPNGSKIIIDGNFLKQLASNEINGFDIAIGMTKQEVIELYGRVIKEDYYDGGRYQAFENLSGGIVYFDGKNRVYAIDLAGEHLNQTNLNVIRQQLGTPVAQGQSMVDEKFDLYYEAGENSVFISAKDEHSPVEKIRIINKKMLDESPQD</sequence>
<protein>
    <recommendedName>
        <fullName evidence="5">DUF4309 domain-containing protein</fullName>
    </recommendedName>
</protein>
<evidence type="ECO:0000256" key="1">
    <source>
        <dbReference type="SAM" id="MobiDB-lite"/>
    </source>
</evidence>
<dbReference type="RefSeq" id="WP_233454141.1">
    <property type="nucleotide sequence ID" value="NZ_BJMH01000018.1"/>
</dbReference>
<dbReference type="Proteomes" id="UP000316882">
    <property type="component" value="Unassembled WGS sequence"/>
</dbReference>
<name>A0A4Y3PKL7_BREPA</name>
<evidence type="ECO:0000313" key="3">
    <source>
        <dbReference type="EMBL" id="GEB33954.1"/>
    </source>
</evidence>
<feature type="signal peptide" evidence="2">
    <location>
        <begin position="1"/>
        <end position="22"/>
    </location>
</feature>
<comment type="caution">
    <text evidence="3">The sequence shown here is derived from an EMBL/GenBank/DDBJ whole genome shotgun (WGS) entry which is preliminary data.</text>
</comment>
<evidence type="ECO:0000313" key="4">
    <source>
        <dbReference type="Proteomes" id="UP000316882"/>
    </source>
</evidence>
<gene>
    <name evidence="3" type="ORF">BPA01_35340</name>
</gene>
<keyword evidence="2" id="KW-0732">Signal</keyword>
<dbReference type="EMBL" id="BJMH01000018">
    <property type="protein sequence ID" value="GEB33954.1"/>
    <property type="molecule type" value="Genomic_DNA"/>
</dbReference>
<organism evidence="3 4">
    <name type="scientific">Brevibacillus parabrevis</name>
    <dbReference type="NCBI Taxonomy" id="54914"/>
    <lineage>
        <taxon>Bacteria</taxon>
        <taxon>Bacillati</taxon>
        <taxon>Bacillota</taxon>
        <taxon>Bacilli</taxon>
        <taxon>Bacillales</taxon>
        <taxon>Paenibacillaceae</taxon>
        <taxon>Brevibacillus</taxon>
    </lineage>
</organism>
<evidence type="ECO:0000256" key="2">
    <source>
        <dbReference type="SAM" id="SignalP"/>
    </source>
</evidence>
<reference evidence="3 4" key="1">
    <citation type="submission" date="2019-06" db="EMBL/GenBank/DDBJ databases">
        <title>Whole genome shotgun sequence of Brevibacillus parabrevis NBRC 12334.</title>
        <authorList>
            <person name="Hosoyama A."/>
            <person name="Uohara A."/>
            <person name="Ohji S."/>
            <person name="Ichikawa N."/>
        </authorList>
    </citation>
    <scope>NUCLEOTIDE SEQUENCE [LARGE SCALE GENOMIC DNA]</scope>
    <source>
        <strain evidence="3 4">NBRC 12334</strain>
    </source>
</reference>
<accession>A0A4Y3PKL7</accession>
<feature type="region of interest" description="Disordered" evidence="1">
    <location>
        <begin position="22"/>
        <end position="74"/>
    </location>
</feature>
<proteinExistence type="predicted"/>
<dbReference type="PROSITE" id="PS51257">
    <property type="entry name" value="PROKAR_LIPOPROTEIN"/>
    <property type="match status" value="1"/>
</dbReference>
<keyword evidence="4" id="KW-1185">Reference proteome</keyword>